<evidence type="ECO:0000256" key="1">
    <source>
        <dbReference type="SAM" id="SignalP"/>
    </source>
</evidence>
<sequence length="157" mass="17285">MIKAIVPLSLPYLLAIPILDVRECPWIIHSLELKYIELEVVSNNAGAISVSTDVDASVCGLEMLCQHRNNMLEMLWQHRNNLLALRIGEMGLGDINGRRGNLHALRIASAGSEACAAGAEVVVATRVGMAPIEILKSRRHGWKFRSVRIGVARTKPR</sequence>
<proteinExistence type="predicted"/>
<evidence type="ECO:0000313" key="3">
    <source>
        <dbReference type="Proteomes" id="UP000596661"/>
    </source>
</evidence>
<reference evidence="2" key="2">
    <citation type="submission" date="2021-03" db="UniProtKB">
        <authorList>
            <consortium name="EnsemblPlants"/>
        </authorList>
    </citation>
    <scope>IDENTIFICATION</scope>
</reference>
<dbReference type="AlphaFoldDB" id="A0A803PCZ8"/>
<dbReference type="EnsemblPlants" id="evm.model.04.1418">
    <property type="protein sequence ID" value="cds.evm.model.04.1418"/>
    <property type="gene ID" value="evm.TU.04.1418"/>
</dbReference>
<protein>
    <submittedName>
        <fullName evidence="2">Uncharacterized protein</fullName>
    </submittedName>
</protein>
<name>A0A803PCZ8_CANSA</name>
<dbReference type="EMBL" id="UZAU01000388">
    <property type="status" value="NOT_ANNOTATED_CDS"/>
    <property type="molecule type" value="Genomic_DNA"/>
</dbReference>
<reference evidence="2" key="1">
    <citation type="submission" date="2018-11" db="EMBL/GenBank/DDBJ databases">
        <authorList>
            <person name="Grassa J C."/>
        </authorList>
    </citation>
    <scope>NUCLEOTIDE SEQUENCE [LARGE SCALE GENOMIC DNA]</scope>
</reference>
<dbReference type="Proteomes" id="UP000596661">
    <property type="component" value="Chromosome 4"/>
</dbReference>
<feature type="chain" id="PRO_5031084639" evidence="1">
    <location>
        <begin position="16"/>
        <end position="157"/>
    </location>
</feature>
<organism evidence="2 3">
    <name type="scientific">Cannabis sativa</name>
    <name type="common">Hemp</name>
    <name type="synonym">Marijuana</name>
    <dbReference type="NCBI Taxonomy" id="3483"/>
    <lineage>
        <taxon>Eukaryota</taxon>
        <taxon>Viridiplantae</taxon>
        <taxon>Streptophyta</taxon>
        <taxon>Embryophyta</taxon>
        <taxon>Tracheophyta</taxon>
        <taxon>Spermatophyta</taxon>
        <taxon>Magnoliopsida</taxon>
        <taxon>eudicotyledons</taxon>
        <taxon>Gunneridae</taxon>
        <taxon>Pentapetalae</taxon>
        <taxon>rosids</taxon>
        <taxon>fabids</taxon>
        <taxon>Rosales</taxon>
        <taxon>Cannabaceae</taxon>
        <taxon>Cannabis</taxon>
    </lineage>
</organism>
<dbReference type="Gramene" id="evm.model.04.1418">
    <property type="protein sequence ID" value="cds.evm.model.04.1418"/>
    <property type="gene ID" value="evm.TU.04.1418"/>
</dbReference>
<keyword evidence="1" id="KW-0732">Signal</keyword>
<keyword evidence="3" id="KW-1185">Reference proteome</keyword>
<accession>A0A803PCZ8</accession>
<evidence type="ECO:0000313" key="2">
    <source>
        <dbReference type="EnsemblPlants" id="cds.evm.model.04.1418"/>
    </source>
</evidence>
<feature type="signal peptide" evidence="1">
    <location>
        <begin position="1"/>
        <end position="15"/>
    </location>
</feature>